<evidence type="ECO:0000313" key="3">
    <source>
        <dbReference type="Proteomes" id="UP001234178"/>
    </source>
</evidence>
<gene>
    <name evidence="2" type="ORF">OUZ56_005116</name>
</gene>
<dbReference type="EMBL" id="JAOYFB010000001">
    <property type="protein sequence ID" value="KAK4003348.1"/>
    <property type="molecule type" value="Genomic_DNA"/>
</dbReference>
<proteinExistence type="predicted"/>
<sequence>MTTMELEASLYHASDNISSIMSNSGSGKGHENVGARRRKITFAMEVRVKQESQDEALVPLCGKSGSNGNSHSSNNNSHSVNGSAINNPQPGPMQKVPSLSDLSDPESSLGK</sequence>
<name>A0ABQ9YRV7_9CRUS</name>
<comment type="caution">
    <text evidence="2">The sequence shown here is derived from an EMBL/GenBank/DDBJ whole genome shotgun (WGS) entry which is preliminary data.</text>
</comment>
<dbReference type="Proteomes" id="UP001234178">
    <property type="component" value="Unassembled WGS sequence"/>
</dbReference>
<organism evidence="2 3">
    <name type="scientific">Daphnia magna</name>
    <dbReference type="NCBI Taxonomy" id="35525"/>
    <lineage>
        <taxon>Eukaryota</taxon>
        <taxon>Metazoa</taxon>
        <taxon>Ecdysozoa</taxon>
        <taxon>Arthropoda</taxon>
        <taxon>Crustacea</taxon>
        <taxon>Branchiopoda</taxon>
        <taxon>Diplostraca</taxon>
        <taxon>Cladocera</taxon>
        <taxon>Anomopoda</taxon>
        <taxon>Daphniidae</taxon>
        <taxon>Daphnia</taxon>
    </lineage>
</organism>
<reference evidence="2 3" key="1">
    <citation type="journal article" date="2023" name="Nucleic Acids Res.">
        <title>The hologenome of Daphnia magna reveals possible DNA methylation and microbiome-mediated evolution of the host genome.</title>
        <authorList>
            <person name="Chaturvedi A."/>
            <person name="Li X."/>
            <person name="Dhandapani V."/>
            <person name="Marshall H."/>
            <person name="Kissane S."/>
            <person name="Cuenca-Cambronero M."/>
            <person name="Asole G."/>
            <person name="Calvet F."/>
            <person name="Ruiz-Romero M."/>
            <person name="Marangio P."/>
            <person name="Guigo R."/>
            <person name="Rago D."/>
            <person name="Mirbahai L."/>
            <person name="Eastwood N."/>
            <person name="Colbourne J.K."/>
            <person name="Zhou J."/>
            <person name="Mallon E."/>
            <person name="Orsini L."/>
        </authorList>
    </citation>
    <scope>NUCLEOTIDE SEQUENCE [LARGE SCALE GENOMIC DNA]</scope>
    <source>
        <strain evidence="2">LRV0_1</strain>
    </source>
</reference>
<accession>A0ABQ9YRV7</accession>
<feature type="compositionally biased region" description="Low complexity" evidence="1">
    <location>
        <begin position="64"/>
        <end position="83"/>
    </location>
</feature>
<feature type="region of interest" description="Disordered" evidence="1">
    <location>
        <begin position="49"/>
        <end position="111"/>
    </location>
</feature>
<evidence type="ECO:0000313" key="2">
    <source>
        <dbReference type="EMBL" id="KAK4003348.1"/>
    </source>
</evidence>
<feature type="compositionally biased region" description="Low complexity" evidence="1">
    <location>
        <begin position="97"/>
        <end position="111"/>
    </location>
</feature>
<evidence type="ECO:0000256" key="1">
    <source>
        <dbReference type="SAM" id="MobiDB-lite"/>
    </source>
</evidence>
<protein>
    <submittedName>
        <fullName evidence="2">Uncharacterized protein</fullName>
    </submittedName>
</protein>
<keyword evidence="3" id="KW-1185">Reference proteome</keyword>